<name>A0AAV3UGE9_9EURY</name>
<feature type="compositionally biased region" description="Low complexity" evidence="1">
    <location>
        <begin position="232"/>
        <end position="246"/>
    </location>
</feature>
<feature type="compositionally biased region" description="Acidic residues" evidence="1">
    <location>
        <begin position="207"/>
        <end position="221"/>
    </location>
</feature>
<feature type="region of interest" description="Disordered" evidence="1">
    <location>
        <begin position="113"/>
        <end position="261"/>
    </location>
</feature>
<reference evidence="2 3" key="1">
    <citation type="journal article" date="2019" name="Int. J. Syst. Evol. Microbiol.">
        <title>The Global Catalogue of Microorganisms (GCM) 10K type strain sequencing project: providing services to taxonomists for standard genome sequencing and annotation.</title>
        <authorList>
            <consortium name="The Broad Institute Genomics Platform"/>
            <consortium name="The Broad Institute Genome Sequencing Center for Infectious Disease"/>
            <person name="Wu L."/>
            <person name="Ma J."/>
        </authorList>
    </citation>
    <scope>NUCLEOTIDE SEQUENCE [LARGE SCALE GENOMIC DNA]</scope>
    <source>
        <strain evidence="2 3">JCM 17504</strain>
    </source>
</reference>
<evidence type="ECO:0000313" key="3">
    <source>
        <dbReference type="Proteomes" id="UP001501729"/>
    </source>
</evidence>
<feature type="compositionally biased region" description="Basic and acidic residues" evidence="1">
    <location>
        <begin position="113"/>
        <end position="132"/>
    </location>
</feature>
<keyword evidence="3" id="KW-1185">Reference proteome</keyword>
<dbReference type="EMBL" id="BAABKX010000001">
    <property type="protein sequence ID" value="GAA5048449.1"/>
    <property type="molecule type" value="Genomic_DNA"/>
</dbReference>
<proteinExistence type="predicted"/>
<dbReference type="Proteomes" id="UP001501729">
    <property type="component" value="Unassembled WGS sequence"/>
</dbReference>
<accession>A0AAV3UGE9</accession>
<dbReference type="RefSeq" id="WP_227776781.1">
    <property type="nucleotide sequence ID" value="NZ_BAABKX010000001.1"/>
</dbReference>
<sequence>MSTDDSDLYQLLGEGMERIRTALDAVEDDELSDGEADSVRETADAVAEEVADASLDELLAATGFEDVSDDVAPPDIPILIQEADPDAVLGLRHLLEMADLSEEWPELDAGERIDRLERIAGDETSGEDDRSMSDLLSAVLSSENSDEATTEEETESEDDAGNEDDEAESDETGSEGDEATEKEDESSAVEETLTELRSLFKEAGSGDGDEETAEAAAEPDEGSGRGRGGGRQRATTRTSTMPSSRSDMGGSSRHSTMPDKN</sequence>
<organism evidence="2 3">
    <name type="scientific">Haladaptatus pallidirubidus</name>
    <dbReference type="NCBI Taxonomy" id="1008152"/>
    <lineage>
        <taxon>Archaea</taxon>
        <taxon>Methanobacteriati</taxon>
        <taxon>Methanobacteriota</taxon>
        <taxon>Stenosarchaea group</taxon>
        <taxon>Halobacteria</taxon>
        <taxon>Halobacteriales</taxon>
        <taxon>Haladaptataceae</taxon>
        <taxon>Haladaptatus</taxon>
    </lineage>
</organism>
<gene>
    <name evidence="2" type="ORF">GCM10025751_20290</name>
</gene>
<evidence type="ECO:0000313" key="2">
    <source>
        <dbReference type="EMBL" id="GAA5048449.1"/>
    </source>
</evidence>
<dbReference type="GeneID" id="68612628"/>
<evidence type="ECO:0000256" key="1">
    <source>
        <dbReference type="SAM" id="MobiDB-lite"/>
    </source>
</evidence>
<protein>
    <submittedName>
        <fullName evidence="2">Uncharacterized protein</fullName>
    </submittedName>
</protein>
<comment type="caution">
    <text evidence="2">The sequence shown here is derived from an EMBL/GenBank/DDBJ whole genome shotgun (WGS) entry which is preliminary data.</text>
</comment>
<feature type="compositionally biased region" description="Acidic residues" evidence="1">
    <location>
        <begin position="144"/>
        <end position="188"/>
    </location>
</feature>
<dbReference type="AlphaFoldDB" id="A0AAV3UGE9"/>